<dbReference type="EMBL" id="QJRX01000009">
    <property type="protein sequence ID" value="PYC21143.1"/>
    <property type="molecule type" value="Genomic_DNA"/>
</dbReference>
<dbReference type="GO" id="GO:0005886">
    <property type="term" value="C:plasma membrane"/>
    <property type="evidence" value="ECO:0007669"/>
    <property type="project" value="TreeGrafter"/>
</dbReference>
<keyword evidence="2" id="KW-0472">Membrane</keyword>
<dbReference type="PANTHER" id="PTHR30487">
    <property type="entry name" value="TYPE 4 PREPILIN-LIKE PROTEINS LEADER PEPTIDE-PROCESSING ENZYME"/>
    <property type="match status" value="1"/>
</dbReference>
<dbReference type="RefSeq" id="WP_110683756.1">
    <property type="nucleotide sequence ID" value="NZ_CP154874.1"/>
</dbReference>
<feature type="transmembrane region" description="Helical" evidence="2">
    <location>
        <begin position="32"/>
        <end position="48"/>
    </location>
</feature>
<keyword evidence="2" id="KW-1133">Transmembrane helix</keyword>
<dbReference type="Pfam" id="PF01478">
    <property type="entry name" value="Peptidase_A24"/>
    <property type="match status" value="1"/>
</dbReference>
<accession>A0A2V4L4Q4</accession>
<evidence type="ECO:0000259" key="3">
    <source>
        <dbReference type="Pfam" id="PF01478"/>
    </source>
</evidence>
<dbReference type="InterPro" id="IPR000045">
    <property type="entry name" value="Prepilin_IV_endopep_pep"/>
</dbReference>
<dbReference type="AlphaFoldDB" id="A0A2V4L4Q4"/>
<dbReference type="Proteomes" id="UP000248146">
    <property type="component" value="Unassembled WGS sequence"/>
</dbReference>
<protein>
    <recommendedName>
        <fullName evidence="3">Prepilin type IV endopeptidase peptidase domain-containing protein</fullName>
    </recommendedName>
</protein>
<feature type="transmembrane region" description="Helical" evidence="2">
    <location>
        <begin position="55"/>
        <end position="75"/>
    </location>
</feature>
<comment type="caution">
    <text evidence="4">The sequence shown here is derived from an EMBL/GenBank/DDBJ whole genome shotgun (WGS) entry which is preliminary data.</text>
</comment>
<proteinExistence type="inferred from homology"/>
<sequence>MNAWQMSMQYWLVALLMLAAASDVACRRIPNLFVLIGLLAGLLGQYLLSGSPAQAIYGALAGLALFMPFYAMGGMAAGDVKLMAVVGAFLGPLGVAWAAALTLIAGSLMGILILLWRGQLFRFAQRYWAMASLRAYVPAQAGDASQLRFPFALAILLGTVASLYWLPLRPW</sequence>
<organism evidence="4 5">
    <name type="scientific">Aquipseudomonas alcaligenes</name>
    <name type="common">Pseudomonas alcaligenes</name>
    <dbReference type="NCBI Taxonomy" id="43263"/>
    <lineage>
        <taxon>Bacteria</taxon>
        <taxon>Pseudomonadati</taxon>
        <taxon>Pseudomonadota</taxon>
        <taxon>Gammaproteobacteria</taxon>
        <taxon>Pseudomonadales</taxon>
        <taxon>Pseudomonadaceae</taxon>
        <taxon>Aquipseudomonas</taxon>
    </lineage>
</organism>
<gene>
    <name evidence="4" type="ORF">DMO17_17495</name>
</gene>
<dbReference type="GO" id="GO:0004190">
    <property type="term" value="F:aspartic-type endopeptidase activity"/>
    <property type="evidence" value="ECO:0007669"/>
    <property type="project" value="InterPro"/>
</dbReference>
<dbReference type="OrthoDB" id="5508079at2"/>
<evidence type="ECO:0000313" key="5">
    <source>
        <dbReference type="Proteomes" id="UP000248146"/>
    </source>
</evidence>
<reference evidence="4 5" key="1">
    <citation type="submission" date="2018-06" db="EMBL/GenBank/DDBJ databases">
        <title>Pseudomonas diversity within urban Lake Michigan freshwaters.</title>
        <authorList>
            <person name="Batrich M."/>
            <person name="Hatzopoulos T."/>
            <person name="Putonti C."/>
        </authorList>
    </citation>
    <scope>NUCLEOTIDE SEQUENCE [LARGE SCALE GENOMIC DNA]</scope>
    <source>
        <strain evidence="4 5">MB-090714</strain>
    </source>
</reference>
<name>A0A2V4L4Q4_AQUAC</name>
<dbReference type="InterPro" id="IPR050882">
    <property type="entry name" value="Prepilin_peptidase/N-MTase"/>
</dbReference>
<comment type="similarity">
    <text evidence="1">Belongs to the peptidase A24 family.</text>
</comment>
<dbReference type="PANTHER" id="PTHR30487:SF0">
    <property type="entry name" value="PREPILIN LEADER PEPTIDASE_N-METHYLTRANSFERASE-RELATED"/>
    <property type="match status" value="1"/>
</dbReference>
<feature type="domain" description="Prepilin type IV endopeptidase peptidase" evidence="3">
    <location>
        <begin position="12"/>
        <end position="113"/>
    </location>
</feature>
<evidence type="ECO:0000256" key="2">
    <source>
        <dbReference type="SAM" id="Phobius"/>
    </source>
</evidence>
<feature type="transmembrane region" description="Helical" evidence="2">
    <location>
        <begin position="95"/>
        <end position="116"/>
    </location>
</feature>
<feature type="transmembrane region" description="Helical" evidence="2">
    <location>
        <begin position="149"/>
        <end position="166"/>
    </location>
</feature>
<evidence type="ECO:0000313" key="4">
    <source>
        <dbReference type="EMBL" id="PYC21143.1"/>
    </source>
</evidence>
<dbReference type="GO" id="GO:0006465">
    <property type="term" value="P:signal peptide processing"/>
    <property type="evidence" value="ECO:0007669"/>
    <property type="project" value="TreeGrafter"/>
</dbReference>
<dbReference type="Gene3D" id="1.20.120.1220">
    <property type="match status" value="1"/>
</dbReference>
<keyword evidence="2" id="KW-0812">Transmembrane</keyword>
<evidence type="ECO:0000256" key="1">
    <source>
        <dbReference type="ARBA" id="ARBA00005801"/>
    </source>
</evidence>